<dbReference type="InterPro" id="IPR027417">
    <property type="entry name" value="P-loop_NTPase"/>
</dbReference>
<dbReference type="Gene3D" id="3.80.10.10">
    <property type="entry name" value="Ribonuclease Inhibitor"/>
    <property type="match status" value="1"/>
</dbReference>
<gene>
    <name evidence="5" type="ORF">AQUCO_06300043v1</name>
</gene>
<feature type="region of interest" description="Disordered" evidence="3">
    <location>
        <begin position="28"/>
        <end position="50"/>
    </location>
</feature>
<dbReference type="PANTHER" id="PTHR33463:SF167">
    <property type="entry name" value="PUTATIVE-RELATED"/>
    <property type="match status" value="1"/>
</dbReference>
<evidence type="ECO:0000259" key="4">
    <source>
        <dbReference type="SMART" id="SM00382"/>
    </source>
</evidence>
<dbReference type="Pfam" id="PF23559">
    <property type="entry name" value="WHD_DRP"/>
    <property type="match status" value="1"/>
</dbReference>
<dbReference type="InterPro" id="IPR003593">
    <property type="entry name" value="AAA+_ATPase"/>
</dbReference>
<reference evidence="5 6" key="1">
    <citation type="submission" date="2017-09" db="EMBL/GenBank/DDBJ databases">
        <title>WGS assembly of Aquilegia coerulea Goldsmith.</title>
        <authorList>
            <person name="Hodges S."/>
            <person name="Kramer E."/>
            <person name="Nordborg M."/>
            <person name="Tomkins J."/>
            <person name="Borevitz J."/>
            <person name="Derieg N."/>
            <person name="Yan J."/>
            <person name="Mihaltcheva S."/>
            <person name="Hayes R.D."/>
            <person name="Rokhsar D."/>
        </authorList>
    </citation>
    <scope>NUCLEOTIDE SEQUENCE [LARGE SCALE GENOMIC DNA]</scope>
    <source>
        <strain evidence="6">cv. Goldsmith</strain>
    </source>
</reference>
<evidence type="ECO:0000256" key="2">
    <source>
        <dbReference type="ARBA" id="ARBA00022821"/>
    </source>
</evidence>
<evidence type="ECO:0000313" key="6">
    <source>
        <dbReference type="Proteomes" id="UP000230069"/>
    </source>
</evidence>
<feature type="compositionally biased region" description="Basic and acidic residues" evidence="3">
    <location>
        <begin position="37"/>
        <end position="47"/>
    </location>
</feature>
<dbReference type="EMBL" id="KZ305080">
    <property type="protein sequence ID" value="PIA29084.1"/>
    <property type="molecule type" value="Genomic_DNA"/>
</dbReference>
<dbReference type="Proteomes" id="UP000230069">
    <property type="component" value="Unassembled WGS sequence"/>
</dbReference>
<dbReference type="FunFam" id="3.40.50.300:FF:001091">
    <property type="entry name" value="Probable disease resistance protein At1g61300"/>
    <property type="match status" value="1"/>
</dbReference>
<dbReference type="PRINTS" id="PR00364">
    <property type="entry name" value="DISEASERSIST"/>
</dbReference>
<dbReference type="InterPro" id="IPR001611">
    <property type="entry name" value="Leu-rich_rpt"/>
</dbReference>
<comment type="similarity">
    <text evidence="1">Belongs to the disease resistance NB-LRR family.</text>
</comment>
<dbReference type="PANTHER" id="PTHR33463">
    <property type="entry name" value="NB-ARC DOMAIN-CONTAINING PROTEIN-RELATED"/>
    <property type="match status" value="1"/>
</dbReference>
<dbReference type="STRING" id="218851.A0A2G5CCU2"/>
<evidence type="ECO:0000313" key="5">
    <source>
        <dbReference type="EMBL" id="PIA29084.1"/>
    </source>
</evidence>
<dbReference type="SUPFAM" id="SSF52058">
    <property type="entry name" value="L domain-like"/>
    <property type="match status" value="1"/>
</dbReference>
<keyword evidence="2" id="KW-0611">Plant defense</keyword>
<keyword evidence="6" id="KW-1185">Reference proteome</keyword>
<dbReference type="SMART" id="SM00382">
    <property type="entry name" value="AAA"/>
    <property type="match status" value="1"/>
</dbReference>
<dbReference type="InterPro" id="IPR032675">
    <property type="entry name" value="LRR_dom_sf"/>
</dbReference>
<dbReference type="GO" id="GO:0043531">
    <property type="term" value="F:ADP binding"/>
    <property type="evidence" value="ECO:0007669"/>
    <property type="project" value="InterPro"/>
</dbReference>
<dbReference type="OrthoDB" id="1926275at2759"/>
<dbReference type="Gene3D" id="3.40.50.300">
    <property type="entry name" value="P-loop containing nucleotide triphosphate hydrolases"/>
    <property type="match status" value="1"/>
</dbReference>
<dbReference type="AlphaFoldDB" id="A0A2G5CCU2"/>
<protein>
    <recommendedName>
        <fullName evidence="4">AAA+ ATPase domain-containing protein</fullName>
    </recommendedName>
</protein>
<evidence type="ECO:0000256" key="1">
    <source>
        <dbReference type="ARBA" id="ARBA00008894"/>
    </source>
</evidence>
<sequence length="501" mass="57788">MLKSKYEVLNVIETDIRMMLKAAAKEQTEKPIGQEQDLDKQQEHSPADTEQLLVPAEIVGQSIRNTSSTIMEYLMDPMIRIIGIYGMGGAGKTTIMMNINAQLATDKAYHKIIWVTLSKVLNLEDVQNEIAQQLHENLPKDMNDIQRAAKLFQMLKKLKFLILFDDIWEPIPLEKVGIPQPTIENGCNILMTTRSLEVCERMSTDKNIHVGGLSNQEAWDLFASHALQDCKNATIWQNTLLYLRQFRQEDILDREKAIYRLLRFSFFSLKNITVQTCFLYCAFFPVNYLFEPNELIRYWLAENFINNVNDMVAEIYEGFKILTKLKDVGIFQVFKHHLRMHAMFRELAIDILQDQPGFFFDAGLGLKILQYGWEWAEARRVSLMRNRLNFLDDNQHSSPHLLTLLLKDNTLLYDVSPTFFNTMPSLKVLDISNSAIAELPSSVSDLVNLHALFLQNCSSLNKIPSIGNLKKLRFLNLRRTSIQVQKNLSALDFLTFLKPQS</sequence>
<dbReference type="Pfam" id="PF13855">
    <property type="entry name" value="LRR_8"/>
    <property type="match status" value="1"/>
</dbReference>
<dbReference type="GO" id="GO:0006952">
    <property type="term" value="P:defense response"/>
    <property type="evidence" value="ECO:0007669"/>
    <property type="project" value="UniProtKB-KW"/>
</dbReference>
<dbReference type="InParanoid" id="A0A2G5CCU2"/>
<accession>A0A2G5CCU2</accession>
<proteinExistence type="inferred from homology"/>
<feature type="domain" description="AAA+ ATPase" evidence="4">
    <location>
        <begin position="78"/>
        <end position="214"/>
    </location>
</feature>
<organism evidence="5 6">
    <name type="scientific">Aquilegia coerulea</name>
    <name type="common">Rocky mountain columbine</name>
    <dbReference type="NCBI Taxonomy" id="218851"/>
    <lineage>
        <taxon>Eukaryota</taxon>
        <taxon>Viridiplantae</taxon>
        <taxon>Streptophyta</taxon>
        <taxon>Embryophyta</taxon>
        <taxon>Tracheophyta</taxon>
        <taxon>Spermatophyta</taxon>
        <taxon>Magnoliopsida</taxon>
        <taxon>Ranunculales</taxon>
        <taxon>Ranunculaceae</taxon>
        <taxon>Thalictroideae</taxon>
        <taxon>Aquilegia</taxon>
    </lineage>
</organism>
<dbReference type="SUPFAM" id="SSF52540">
    <property type="entry name" value="P-loop containing nucleoside triphosphate hydrolases"/>
    <property type="match status" value="1"/>
</dbReference>
<evidence type="ECO:0000256" key="3">
    <source>
        <dbReference type="SAM" id="MobiDB-lite"/>
    </source>
</evidence>
<dbReference type="Pfam" id="PF00931">
    <property type="entry name" value="NB-ARC"/>
    <property type="match status" value="1"/>
</dbReference>
<dbReference type="InterPro" id="IPR050905">
    <property type="entry name" value="Plant_NBS-LRR"/>
</dbReference>
<name>A0A2G5CCU2_AQUCA</name>
<dbReference type="InterPro" id="IPR002182">
    <property type="entry name" value="NB-ARC"/>
</dbReference>
<dbReference type="InterPro" id="IPR058922">
    <property type="entry name" value="WHD_DRP"/>
</dbReference>